<reference evidence="2" key="1">
    <citation type="submission" date="2024-04" db="EMBL/GenBank/DDBJ databases">
        <authorList>
            <consortium name="Molecular Ecology Group"/>
        </authorList>
    </citation>
    <scope>NUCLEOTIDE SEQUENCE</scope>
</reference>
<keyword evidence="3" id="KW-1185">Reference proteome</keyword>
<evidence type="ECO:0000313" key="2">
    <source>
        <dbReference type="EMBL" id="CAL1677387.1"/>
    </source>
</evidence>
<feature type="region of interest" description="Disordered" evidence="1">
    <location>
        <begin position="29"/>
        <end position="66"/>
    </location>
</feature>
<evidence type="ECO:0000256" key="1">
    <source>
        <dbReference type="SAM" id="MobiDB-lite"/>
    </source>
</evidence>
<dbReference type="Proteomes" id="UP001497644">
    <property type="component" value="Chromosome 12"/>
</dbReference>
<name>A0AAV2NCK6_9HYME</name>
<gene>
    <name evidence="2" type="ORF">LPLAT_LOCUS3397</name>
</gene>
<organism evidence="2 3">
    <name type="scientific">Lasius platythorax</name>
    <dbReference type="NCBI Taxonomy" id="488582"/>
    <lineage>
        <taxon>Eukaryota</taxon>
        <taxon>Metazoa</taxon>
        <taxon>Ecdysozoa</taxon>
        <taxon>Arthropoda</taxon>
        <taxon>Hexapoda</taxon>
        <taxon>Insecta</taxon>
        <taxon>Pterygota</taxon>
        <taxon>Neoptera</taxon>
        <taxon>Endopterygota</taxon>
        <taxon>Hymenoptera</taxon>
        <taxon>Apocrita</taxon>
        <taxon>Aculeata</taxon>
        <taxon>Formicoidea</taxon>
        <taxon>Formicidae</taxon>
        <taxon>Formicinae</taxon>
        <taxon>Lasius</taxon>
        <taxon>Lasius</taxon>
    </lineage>
</organism>
<proteinExistence type="predicted"/>
<dbReference type="AlphaFoldDB" id="A0AAV2NCK6"/>
<evidence type="ECO:0000313" key="3">
    <source>
        <dbReference type="Proteomes" id="UP001497644"/>
    </source>
</evidence>
<feature type="compositionally biased region" description="Low complexity" evidence="1">
    <location>
        <begin position="41"/>
        <end position="50"/>
    </location>
</feature>
<accession>A0AAV2NCK6</accession>
<dbReference type="EMBL" id="OZ034835">
    <property type="protein sequence ID" value="CAL1677387.1"/>
    <property type="molecule type" value="Genomic_DNA"/>
</dbReference>
<sequence length="135" mass="15462">MEFMRDSCLLRPTHTNASQDLQEEEADYITTPNDDDRDVDISSIASTSSDSRYRRSRRNSVTDEESVSAMNRIADALCREESNVVLPAPPTSDEVDAMLHTAGLQLRRIPYARRMETLLEIVKMVHTRLMNEEMQ</sequence>
<feature type="compositionally biased region" description="Acidic residues" evidence="1">
    <location>
        <begin position="29"/>
        <end position="38"/>
    </location>
</feature>
<protein>
    <submittedName>
        <fullName evidence="2">Uncharacterized protein</fullName>
    </submittedName>
</protein>